<evidence type="ECO:0000259" key="1">
    <source>
        <dbReference type="Pfam" id="PF24719"/>
    </source>
</evidence>
<comment type="caution">
    <text evidence="2">The sequence shown here is derived from an EMBL/GenBank/DDBJ whole genome shotgun (WGS) entry which is preliminary data.</text>
</comment>
<dbReference type="OrthoDB" id="7063432at2"/>
<dbReference type="Pfam" id="PF24719">
    <property type="entry name" value="Imm33-like"/>
    <property type="match status" value="1"/>
</dbReference>
<name>A0A1B7K3Q7_9GAMM</name>
<feature type="domain" description="Imm33-like" evidence="1">
    <location>
        <begin position="12"/>
        <end position="112"/>
    </location>
</feature>
<sequence length="113" mass="12944">MPNNRVSLPDTQQNEICSKYNVLPQLPDGHVAIALGTLGLNPIYGTRIKLPENGTISWFFHCGEHSEANDFYQAIHTQHLQQELPEVIKYLCLPEGSKFIIDREGYEDVWFEN</sequence>
<dbReference type="EMBL" id="LXEW01000009">
    <property type="protein sequence ID" value="OAT54664.1"/>
    <property type="molecule type" value="Genomic_DNA"/>
</dbReference>
<evidence type="ECO:0000313" key="2">
    <source>
        <dbReference type="EMBL" id="OAT54664.1"/>
    </source>
</evidence>
<dbReference type="Proteomes" id="UP000078224">
    <property type="component" value="Unassembled WGS sequence"/>
</dbReference>
<dbReference type="RefSeq" id="WP_068443618.1">
    <property type="nucleotide sequence ID" value="NZ_LXEW01000009.1"/>
</dbReference>
<keyword evidence="3" id="KW-1185">Reference proteome</keyword>
<accession>A0A1B7K3Q7</accession>
<dbReference type="PATRIC" id="fig|1354272.4.peg.372"/>
<dbReference type="AlphaFoldDB" id="A0A1B7K3Q7"/>
<reference evidence="2 3" key="1">
    <citation type="submission" date="2016-04" db="EMBL/GenBank/DDBJ databases">
        <title>ATOL: Assembling a taxonomically balanced genome-scale reconstruction of the evolutionary history of the Enterobacteriaceae.</title>
        <authorList>
            <person name="Plunkett G.III."/>
            <person name="Neeno-Eckwall E.C."/>
            <person name="Glasner J.D."/>
            <person name="Perna N.T."/>
        </authorList>
    </citation>
    <scope>NUCLEOTIDE SEQUENCE [LARGE SCALE GENOMIC DNA]</scope>
    <source>
        <strain evidence="2 3">ATCC 35613</strain>
    </source>
</reference>
<proteinExistence type="predicted"/>
<evidence type="ECO:0000313" key="3">
    <source>
        <dbReference type="Proteomes" id="UP000078224"/>
    </source>
</evidence>
<protein>
    <recommendedName>
        <fullName evidence="1">Imm33-like domain-containing protein</fullName>
    </recommendedName>
</protein>
<organism evidence="2 3">
    <name type="scientific">Providencia heimbachae ATCC 35613</name>
    <dbReference type="NCBI Taxonomy" id="1354272"/>
    <lineage>
        <taxon>Bacteria</taxon>
        <taxon>Pseudomonadati</taxon>
        <taxon>Pseudomonadota</taxon>
        <taxon>Gammaproteobacteria</taxon>
        <taxon>Enterobacterales</taxon>
        <taxon>Morganellaceae</taxon>
        <taxon>Providencia</taxon>
    </lineage>
</organism>
<gene>
    <name evidence="2" type="ORF">M998_0358</name>
</gene>
<dbReference type="InterPro" id="IPR056509">
    <property type="entry name" value="Imm33-like"/>
</dbReference>